<dbReference type="SUPFAM" id="SSF53800">
    <property type="entry name" value="Chelatase"/>
    <property type="match status" value="1"/>
</dbReference>
<feature type="transmembrane region" description="Helical" evidence="4">
    <location>
        <begin position="7"/>
        <end position="26"/>
    </location>
</feature>
<evidence type="ECO:0000256" key="4">
    <source>
        <dbReference type="SAM" id="Phobius"/>
    </source>
</evidence>
<dbReference type="PANTHER" id="PTHR33542">
    <property type="entry name" value="SIROHYDROCHLORIN FERROCHELATASE, CHLOROPLASTIC"/>
    <property type="match status" value="1"/>
</dbReference>
<dbReference type="AlphaFoldDB" id="Q7V242"/>
<dbReference type="InterPro" id="IPR002762">
    <property type="entry name" value="CbiX-like"/>
</dbReference>
<evidence type="ECO:0000256" key="1">
    <source>
        <dbReference type="ARBA" id="ARBA00022723"/>
    </source>
</evidence>
<feature type="compositionally biased region" description="Basic residues" evidence="3">
    <location>
        <begin position="365"/>
        <end position="377"/>
    </location>
</feature>
<keyword evidence="4" id="KW-0812">Transmembrane</keyword>
<dbReference type="KEGG" id="pmm:PMM0646"/>
<dbReference type="Gene3D" id="3.40.50.1400">
    <property type="match status" value="2"/>
</dbReference>
<keyword evidence="1" id="KW-0479">Metal-binding</keyword>
<keyword evidence="4" id="KW-1133">Transmembrane helix</keyword>
<keyword evidence="4" id="KW-0472">Membrane</keyword>
<accession>Q7V242</accession>
<dbReference type="GO" id="GO:0016829">
    <property type="term" value="F:lyase activity"/>
    <property type="evidence" value="ECO:0007669"/>
    <property type="project" value="UniProtKB-KW"/>
</dbReference>
<sequence length="407" mass="46092">MELQVNYYFFSLLNILLYYYVISYSLQLDTFDSNLNKQIGILICGHGSRNKLAITEFQELTRLIQKKFPSILVEFGFLEFAKPSLTDALDKLRNSSIKKVIAIPAMLFAAGHVKNDIPSLLMNYAKKTDIEIIYGRELGINNLMISAACERVKEVFKKNNSLIPEESLLVVVGRGSSDPDANSNVSKITRMVVEGVGLGWGETVFSGVTFPLVEPGLRNVVRLGYKNIIIFPYFLFSGVLVTRIKRQSDIVALDNPHVEFHEAKYLSSHKYVVQTFVERIEEIFNDESNNFMNCSLCKYRSNLFGFEKEVGLVQESHHDHVEGIGLSCDLCDSECNGACETNNQSLSDVDDHSVPLVEKNNDEHHHKHGEHHHHHHSIYPNSKHPLGPVTLRLLSDDQILRNSVEKD</sequence>
<dbReference type="PANTHER" id="PTHR33542:SF3">
    <property type="entry name" value="SIROHYDROCHLORIN FERROCHELATASE, CHLOROPLASTIC"/>
    <property type="match status" value="1"/>
</dbReference>
<reference evidence="5 6" key="1">
    <citation type="journal article" date="2003" name="Nature">
        <title>Genome divergence in two Prochlorococcus ecotypes reflects oceanic niche differentiation.</title>
        <authorList>
            <person name="Rocap G."/>
            <person name="Larimer F.W."/>
            <person name="Lamerdin J.E."/>
            <person name="Malfatti S."/>
            <person name="Chain P."/>
            <person name="Ahlgren N.A."/>
            <person name="Arellano A."/>
            <person name="Coleman M."/>
            <person name="Hauser L."/>
            <person name="Hess W.R."/>
            <person name="Johnson Z.I."/>
            <person name="Land M.L."/>
            <person name="Lindell D."/>
            <person name="Post A.F."/>
            <person name="Regala W."/>
            <person name="Shah M."/>
            <person name="Shaw S.L."/>
            <person name="Steglich C."/>
            <person name="Sullivan M.B."/>
            <person name="Ting C.S."/>
            <person name="Tolonen A."/>
            <person name="Webb E.A."/>
            <person name="Zinser E.R."/>
            <person name="Chisholm S.W."/>
        </authorList>
    </citation>
    <scope>NUCLEOTIDE SEQUENCE [LARGE SCALE GENOMIC DNA]</scope>
    <source>
        <strain evidence="6">CCMP1986 / NIES-2087 / MED4</strain>
    </source>
</reference>
<protein>
    <recommendedName>
        <fullName evidence="7">Sirohydrochlorin cobaltochelatase</fullName>
    </recommendedName>
</protein>
<dbReference type="Pfam" id="PF01903">
    <property type="entry name" value="CbiX"/>
    <property type="match status" value="2"/>
</dbReference>
<keyword evidence="2" id="KW-0456">Lyase</keyword>
<proteinExistence type="predicted"/>
<dbReference type="OrthoDB" id="9797895at2"/>
<name>Q7V242_PROMP</name>
<dbReference type="GO" id="GO:0046872">
    <property type="term" value="F:metal ion binding"/>
    <property type="evidence" value="ECO:0007669"/>
    <property type="project" value="UniProtKB-KW"/>
</dbReference>
<dbReference type="Proteomes" id="UP000001026">
    <property type="component" value="Chromosome"/>
</dbReference>
<feature type="region of interest" description="Disordered" evidence="3">
    <location>
        <begin position="363"/>
        <end position="382"/>
    </location>
</feature>
<dbReference type="EMBL" id="BX548174">
    <property type="protein sequence ID" value="CAE19105.1"/>
    <property type="molecule type" value="Genomic_DNA"/>
</dbReference>
<dbReference type="eggNOG" id="COG2138">
    <property type="taxonomic scope" value="Bacteria"/>
</dbReference>
<evidence type="ECO:0000313" key="6">
    <source>
        <dbReference type="Proteomes" id="UP000001026"/>
    </source>
</evidence>
<evidence type="ECO:0000256" key="3">
    <source>
        <dbReference type="SAM" id="MobiDB-lite"/>
    </source>
</evidence>
<dbReference type="STRING" id="59919.PMM0646"/>
<evidence type="ECO:0008006" key="7">
    <source>
        <dbReference type="Google" id="ProtNLM"/>
    </source>
</evidence>
<gene>
    <name evidence="5" type="ordered locus">PMM0646</name>
</gene>
<dbReference type="CDD" id="cd03414">
    <property type="entry name" value="CbiX_SirB_C"/>
    <property type="match status" value="1"/>
</dbReference>
<evidence type="ECO:0000313" key="5">
    <source>
        <dbReference type="EMBL" id="CAE19105.1"/>
    </source>
</evidence>
<dbReference type="CDD" id="cd03416">
    <property type="entry name" value="CbiX_SirB_N"/>
    <property type="match status" value="1"/>
</dbReference>
<dbReference type="InterPro" id="IPR050963">
    <property type="entry name" value="Sirohydro_Cobaltochel/CbiX"/>
</dbReference>
<organism evidence="5 6">
    <name type="scientific">Prochlorococcus marinus subsp. pastoris (strain CCMP1986 / NIES-2087 / MED4)</name>
    <dbReference type="NCBI Taxonomy" id="59919"/>
    <lineage>
        <taxon>Bacteria</taxon>
        <taxon>Bacillati</taxon>
        <taxon>Cyanobacteriota</taxon>
        <taxon>Cyanophyceae</taxon>
        <taxon>Synechococcales</taxon>
        <taxon>Prochlorococcaceae</taxon>
        <taxon>Prochlorococcus</taxon>
    </lineage>
</organism>
<dbReference type="HOGENOM" id="CLU_056929_0_0_3"/>
<evidence type="ECO:0000256" key="2">
    <source>
        <dbReference type="ARBA" id="ARBA00023239"/>
    </source>
</evidence>